<evidence type="ECO:0000259" key="11">
    <source>
        <dbReference type="PROSITE" id="PS50262"/>
    </source>
</evidence>
<feature type="transmembrane region" description="Helical" evidence="10">
    <location>
        <begin position="200"/>
        <end position="227"/>
    </location>
</feature>
<keyword evidence="8" id="KW-0807">Transducer</keyword>
<dbReference type="RefSeq" id="XP_022096846.1">
    <property type="nucleotide sequence ID" value="XM_022241154.1"/>
</dbReference>
<evidence type="ECO:0000256" key="3">
    <source>
        <dbReference type="ARBA" id="ARBA00022692"/>
    </source>
</evidence>
<evidence type="ECO:0000256" key="2">
    <source>
        <dbReference type="ARBA" id="ARBA00022475"/>
    </source>
</evidence>
<keyword evidence="5" id="KW-0297">G-protein coupled receptor</keyword>
<dbReference type="Gene3D" id="1.20.1070.10">
    <property type="entry name" value="Rhodopsin 7-helix transmembrane proteins"/>
    <property type="match status" value="1"/>
</dbReference>
<feature type="transmembrane region" description="Helical" evidence="10">
    <location>
        <begin position="100"/>
        <end position="122"/>
    </location>
</feature>
<dbReference type="CDD" id="cd00637">
    <property type="entry name" value="7tm_classA_rhodopsin-like"/>
    <property type="match status" value="1"/>
</dbReference>
<feature type="compositionally biased region" description="Polar residues" evidence="9">
    <location>
        <begin position="353"/>
        <end position="366"/>
    </location>
</feature>
<proteinExistence type="predicted"/>
<evidence type="ECO:0000256" key="4">
    <source>
        <dbReference type="ARBA" id="ARBA00022989"/>
    </source>
</evidence>
<name>A0A8B7Z086_ACAPL</name>
<dbReference type="SUPFAM" id="SSF81321">
    <property type="entry name" value="Family A G protein-coupled receptor-like"/>
    <property type="match status" value="1"/>
</dbReference>
<evidence type="ECO:0000256" key="7">
    <source>
        <dbReference type="ARBA" id="ARBA00023170"/>
    </source>
</evidence>
<feature type="transmembrane region" description="Helical" evidence="10">
    <location>
        <begin position="73"/>
        <end position="94"/>
    </location>
</feature>
<evidence type="ECO:0000256" key="10">
    <source>
        <dbReference type="SAM" id="Phobius"/>
    </source>
</evidence>
<dbReference type="InterPro" id="IPR017452">
    <property type="entry name" value="GPCR_Rhodpsn_7TM"/>
</dbReference>
<dbReference type="KEGG" id="aplc:110982607"/>
<comment type="subcellular location">
    <subcellularLocation>
        <location evidence="1">Cell membrane</location>
        <topology evidence="1">Multi-pass membrane protein</topology>
    </subcellularLocation>
</comment>
<feature type="region of interest" description="Disordered" evidence="9">
    <location>
        <begin position="1"/>
        <end position="24"/>
    </location>
</feature>
<feature type="region of interest" description="Disordered" evidence="9">
    <location>
        <begin position="334"/>
        <end position="366"/>
    </location>
</feature>
<dbReference type="PRINTS" id="PR00237">
    <property type="entry name" value="GPCRRHODOPSN"/>
</dbReference>
<evidence type="ECO:0000313" key="13">
    <source>
        <dbReference type="RefSeq" id="XP_022096846.1"/>
    </source>
</evidence>
<dbReference type="SMART" id="SM01381">
    <property type="entry name" value="7TM_GPCR_Srsx"/>
    <property type="match status" value="1"/>
</dbReference>
<accession>A0A8B7Z086</accession>
<evidence type="ECO:0000256" key="8">
    <source>
        <dbReference type="ARBA" id="ARBA00023224"/>
    </source>
</evidence>
<organism evidence="12 13">
    <name type="scientific">Acanthaster planci</name>
    <name type="common">Crown-of-thorns starfish</name>
    <dbReference type="NCBI Taxonomy" id="133434"/>
    <lineage>
        <taxon>Eukaryota</taxon>
        <taxon>Metazoa</taxon>
        <taxon>Echinodermata</taxon>
        <taxon>Eleutherozoa</taxon>
        <taxon>Asterozoa</taxon>
        <taxon>Asteroidea</taxon>
        <taxon>Valvatacea</taxon>
        <taxon>Valvatida</taxon>
        <taxon>Acanthasteridae</taxon>
        <taxon>Acanthaster</taxon>
    </lineage>
</organism>
<dbReference type="PANTHER" id="PTHR24228">
    <property type="entry name" value="B2 BRADYKININ RECEPTOR/ANGIOTENSIN II RECEPTOR"/>
    <property type="match status" value="1"/>
</dbReference>
<feature type="domain" description="G-protein coupled receptors family 1 profile" evidence="11">
    <location>
        <begin position="52"/>
        <end position="312"/>
    </location>
</feature>
<keyword evidence="3 10" id="KW-0812">Transmembrane</keyword>
<dbReference type="OMA" id="NRAYQPR"/>
<dbReference type="GO" id="GO:0004930">
    <property type="term" value="F:G protein-coupled receptor activity"/>
    <property type="evidence" value="ECO:0007669"/>
    <property type="project" value="UniProtKB-KW"/>
</dbReference>
<dbReference type="OrthoDB" id="5912892at2759"/>
<keyword evidence="6 10" id="KW-0472">Membrane</keyword>
<dbReference type="Proteomes" id="UP000694845">
    <property type="component" value="Unplaced"/>
</dbReference>
<dbReference type="GO" id="GO:0005886">
    <property type="term" value="C:plasma membrane"/>
    <property type="evidence" value="ECO:0007669"/>
    <property type="project" value="UniProtKB-SubCell"/>
</dbReference>
<evidence type="ECO:0000313" key="12">
    <source>
        <dbReference type="Proteomes" id="UP000694845"/>
    </source>
</evidence>
<protein>
    <submittedName>
        <fullName evidence="13">Histamine H3 receptor-like</fullName>
    </submittedName>
</protein>
<dbReference type="PANTHER" id="PTHR24228:SF72">
    <property type="entry name" value="G-PROTEIN COUPLED RECEPTORS FAMILY 1 PROFILE DOMAIN-CONTAINING PROTEIN"/>
    <property type="match status" value="1"/>
</dbReference>
<feature type="transmembrane region" description="Helical" evidence="10">
    <location>
        <begin position="265"/>
        <end position="285"/>
    </location>
</feature>
<keyword evidence="7" id="KW-0675">Receptor</keyword>
<dbReference type="AlphaFoldDB" id="A0A8B7Z086"/>
<feature type="transmembrane region" description="Helical" evidence="10">
    <location>
        <begin position="37"/>
        <end position="61"/>
    </location>
</feature>
<dbReference type="GeneID" id="110982607"/>
<keyword evidence="2" id="KW-1003">Cell membrane</keyword>
<evidence type="ECO:0000256" key="1">
    <source>
        <dbReference type="ARBA" id="ARBA00004651"/>
    </source>
</evidence>
<keyword evidence="12" id="KW-1185">Reference proteome</keyword>
<evidence type="ECO:0000256" key="9">
    <source>
        <dbReference type="SAM" id="MobiDB-lite"/>
    </source>
</evidence>
<sequence length="366" mass="40377">MEGLINISSSNSSEMSNEFPNSTTDPRVYRSSVERQVLSAIIFFDSSIGLLGNAAVVFAVLTVKKLQTTTNVFVVNLAAADFLTCIVAILQSVVFLKGELVFPVAVCQAMAFGILVCVGCSVNNLMCVAVNRLVGITTATHSVFRKLYTPCKLSMTVVLTWLVPAAVAIIPFVSDYGELGYNPVYHSCSWRSNRAYQPRYSMVVVVVYFPLQFAILFASYLRIWLFVRGTTKSTLRQDRAGEASTGNRVFQQQLLKRQIAVTKNLFLVVCVFLLCISPYFLLVALPSSLVDNILPTTSTILMANSCVNPIIYGTKHPDFRAAFARVLPCRRKVRKTSQTKSTQDTKETSKQQLKSVSSATTEQTHA</sequence>
<dbReference type="Pfam" id="PF00001">
    <property type="entry name" value="7tm_1"/>
    <property type="match status" value="1"/>
</dbReference>
<feature type="transmembrane region" description="Helical" evidence="10">
    <location>
        <begin position="153"/>
        <end position="173"/>
    </location>
</feature>
<feature type="compositionally biased region" description="Low complexity" evidence="9">
    <location>
        <begin position="1"/>
        <end position="22"/>
    </location>
</feature>
<evidence type="ECO:0000256" key="6">
    <source>
        <dbReference type="ARBA" id="ARBA00023136"/>
    </source>
</evidence>
<dbReference type="PROSITE" id="PS50262">
    <property type="entry name" value="G_PROTEIN_RECEP_F1_2"/>
    <property type="match status" value="1"/>
</dbReference>
<gene>
    <name evidence="13" type="primary">LOC110982607</name>
</gene>
<dbReference type="InterPro" id="IPR000276">
    <property type="entry name" value="GPCR_Rhodpsn"/>
</dbReference>
<evidence type="ECO:0000256" key="5">
    <source>
        <dbReference type="ARBA" id="ARBA00023040"/>
    </source>
</evidence>
<reference evidence="13" key="1">
    <citation type="submission" date="2025-08" db="UniProtKB">
        <authorList>
            <consortium name="RefSeq"/>
        </authorList>
    </citation>
    <scope>IDENTIFICATION</scope>
</reference>
<keyword evidence="4 10" id="KW-1133">Transmembrane helix</keyword>